<dbReference type="STRING" id="651661.SAMN05660293_02726"/>
<dbReference type="EMBL" id="FUZA01000002">
    <property type="protein sequence ID" value="SKB86798.1"/>
    <property type="molecule type" value="Genomic_DNA"/>
</dbReference>
<sequence length="125" mass="14422">MEKKHVILTALFGMLLLSNPLFAQKLLMEKPASERAKMQTQRMATTLKLDSAETGKVEKINLTYAQKMDPIMLGNASKMAKLKAVRALQNEKEAELKQVLSKEQFDQFKQQQQERKDEIRKNRKS</sequence>
<name>A0A1T5ESJ7_9BACT</name>
<evidence type="ECO:0000256" key="1">
    <source>
        <dbReference type="SAM" id="MobiDB-lite"/>
    </source>
</evidence>
<protein>
    <recommendedName>
        <fullName evidence="4">LTXXQ motif family protein</fullName>
    </recommendedName>
</protein>
<accession>A0A1T5ESJ7</accession>
<evidence type="ECO:0008006" key="4">
    <source>
        <dbReference type="Google" id="ProtNLM"/>
    </source>
</evidence>
<reference evidence="3" key="1">
    <citation type="submission" date="2017-02" db="EMBL/GenBank/DDBJ databases">
        <authorList>
            <person name="Varghese N."/>
            <person name="Submissions S."/>
        </authorList>
    </citation>
    <scope>NUCLEOTIDE SEQUENCE [LARGE SCALE GENOMIC DNA]</scope>
    <source>
        <strain evidence="3">DSM 22270</strain>
    </source>
</reference>
<proteinExistence type="predicted"/>
<feature type="compositionally biased region" description="Basic and acidic residues" evidence="1">
    <location>
        <begin position="112"/>
        <end position="125"/>
    </location>
</feature>
<keyword evidence="3" id="KW-1185">Reference proteome</keyword>
<dbReference type="RefSeq" id="WP_141110281.1">
    <property type="nucleotide sequence ID" value="NZ_FUZA01000002.1"/>
</dbReference>
<dbReference type="AlphaFoldDB" id="A0A1T5ESJ7"/>
<dbReference type="OrthoDB" id="5569165at2"/>
<organism evidence="2 3">
    <name type="scientific">Dyadobacter psychrophilus</name>
    <dbReference type="NCBI Taxonomy" id="651661"/>
    <lineage>
        <taxon>Bacteria</taxon>
        <taxon>Pseudomonadati</taxon>
        <taxon>Bacteroidota</taxon>
        <taxon>Cytophagia</taxon>
        <taxon>Cytophagales</taxon>
        <taxon>Spirosomataceae</taxon>
        <taxon>Dyadobacter</taxon>
    </lineage>
</organism>
<feature type="region of interest" description="Disordered" evidence="1">
    <location>
        <begin position="106"/>
        <end position="125"/>
    </location>
</feature>
<evidence type="ECO:0000313" key="2">
    <source>
        <dbReference type="EMBL" id="SKB86798.1"/>
    </source>
</evidence>
<dbReference type="Proteomes" id="UP000190897">
    <property type="component" value="Unassembled WGS sequence"/>
</dbReference>
<evidence type="ECO:0000313" key="3">
    <source>
        <dbReference type="Proteomes" id="UP000190897"/>
    </source>
</evidence>
<gene>
    <name evidence="2" type="ORF">SAMN05660293_02726</name>
</gene>